<evidence type="ECO:0000256" key="6">
    <source>
        <dbReference type="SAM" id="MobiDB-lite"/>
    </source>
</evidence>
<proteinExistence type="inferred from homology"/>
<dbReference type="InterPro" id="IPR001680">
    <property type="entry name" value="WD40_rpt"/>
</dbReference>
<feature type="region of interest" description="Disordered" evidence="6">
    <location>
        <begin position="809"/>
        <end position="841"/>
    </location>
</feature>
<dbReference type="Pfam" id="PF07687">
    <property type="entry name" value="M20_dimer"/>
    <property type="match status" value="1"/>
</dbReference>
<evidence type="ECO:0000259" key="7">
    <source>
        <dbReference type="Pfam" id="PF07687"/>
    </source>
</evidence>
<dbReference type="InterPro" id="IPR051458">
    <property type="entry name" value="Cyt/Met_Dipeptidase"/>
</dbReference>
<dbReference type="PANTHER" id="PTHR43270:SF8">
    <property type="entry name" value="DI- AND TRIPEPTIDASE DUG2-RELATED"/>
    <property type="match status" value="1"/>
</dbReference>
<dbReference type="PROSITE" id="PS50294">
    <property type="entry name" value="WD_REPEATS_REGION"/>
    <property type="match status" value="1"/>
</dbReference>
<evidence type="ECO:0000256" key="3">
    <source>
        <dbReference type="ARBA" id="ARBA00022723"/>
    </source>
</evidence>
<keyword evidence="9" id="KW-1185">Reference proteome</keyword>
<evidence type="ECO:0000256" key="1">
    <source>
        <dbReference type="ARBA" id="ARBA00006247"/>
    </source>
</evidence>
<keyword evidence="3" id="KW-0479">Metal-binding</keyword>
<dbReference type="InterPro" id="IPR011650">
    <property type="entry name" value="Peptidase_M20_dimer"/>
</dbReference>
<dbReference type="Gene3D" id="2.130.10.10">
    <property type="entry name" value="YVTN repeat-like/Quinoprotein amine dehydrogenase"/>
    <property type="match status" value="2"/>
</dbReference>
<keyword evidence="5" id="KW-0853">WD repeat</keyword>
<dbReference type="Pfam" id="PF01546">
    <property type="entry name" value="Peptidase_M20"/>
    <property type="match status" value="1"/>
</dbReference>
<dbReference type="PROSITE" id="PS50082">
    <property type="entry name" value="WD_REPEATS_2"/>
    <property type="match status" value="2"/>
</dbReference>
<gene>
    <name evidence="8" type="ORF">N7G274_002682</name>
</gene>
<dbReference type="Gene3D" id="3.40.630.10">
    <property type="entry name" value="Zn peptidases"/>
    <property type="match status" value="2"/>
</dbReference>
<evidence type="ECO:0000256" key="2">
    <source>
        <dbReference type="ARBA" id="ARBA00022670"/>
    </source>
</evidence>
<comment type="caution">
    <text evidence="8">The sequence shown here is derived from an EMBL/GenBank/DDBJ whole genome shotgun (WGS) entry which is preliminary data.</text>
</comment>
<feature type="repeat" description="WD" evidence="5">
    <location>
        <begin position="250"/>
        <end position="270"/>
    </location>
</feature>
<dbReference type="SMART" id="SM00320">
    <property type="entry name" value="WD40"/>
    <property type="match status" value="6"/>
</dbReference>
<dbReference type="Pfam" id="PF00400">
    <property type="entry name" value="WD40"/>
    <property type="match status" value="2"/>
</dbReference>
<evidence type="ECO:0000256" key="5">
    <source>
        <dbReference type="PROSITE-ProRule" id="PRU00221"/>
    </source>
</evidence>
<name>A0ABR4AGH7_9LECA</name>
<evidence type="ECO:0000256" key="4">
    <source>
        <dbReference type="ARBA" id="ARBA00022801"/>
    </source>
</evidence>
<dbReference type="SUPFAM" id="SSF53187">
    <property type="entry name" value="Zn-dependent exopeptidases"/>
    <property type="match status" value="1"/>
</dbReference>
<reference evidence="8 9" key="1">
    <citation type="submission" date="2024-09" db="EMBL/GenBank/DDBJ databases">
        <title>Rethinking Asexuality: The Enigmatic Case of Functional Sexual Genes in Lepraria (Stereocaulaceae).</title>
        <authorList>
            <person name="Doellman M."/>
            <person name="Sun Y."/>
            <person name="Barcenas-Pena A."/>
            <person name="Lumbsch H.T."/>
            <person name="Grewe F."/>
        </authorList>
    </citation>
    <scope>NUCLEOTIDE SEQUENCE [LARGE SCALE GENOMIC DNA]</scope>
    <source>
        <strain evidence="8 9">Mercado 3170</strain>
    </source>
</reference>
<sequence>MAQLLPTSFVDGERSYDNTDNDAPGTDIGVGVNGGGGGLPSMRTQKPSLFHKIQNHKSILALLISDSKIYAGTQNGDLLVWSLVTFELLFNVHAHRGSVLCLYLSGDGKLLFSSAGDAIVNVWCTSTHSRLYSIYSSYDVGDVFSVVYSSELQTVYLGAQNTSIQWYDLSQKDLRPPPNPTSHPSYRNHRFFDSKGPTGISTPRPPSPSGPCALGGQDLEIDKEHIIQYAHYGYVYCMLLARGLSSGGNDPEILISGGGDGTVKIWPLQTNGDGAIAKPICLERGDESVLSMALDGTVLYCGKSEGEVDVWDLDTRQLIRTVKAYDADVLTLAVGHGFIFSGASNGLAKFFNSRYEIMNRWRAHEHLILASSVTSYHGMDIYVTGGNDGCIAIWDISDSVKHPSKGPIISNEQLILSLEKLVSYRTVSSRPEYAPDCRRGASYLRNLMKNLGAETELFSTEGNRNPIVFARFKAWNKAWNNKCPRGKTVLFYGHYDVIAADDKEQTWNTNPFELHGINGYLYGRGVSDNKGPVLAALYAVADIVAREQLSSDIVFLIEGEEESGSRGFQTAIRKNKHIIGDVDWILLANSYWLNDDIPCLTYGLRGVIRATIEVTSERPDLHSGVDGSQLISEALKDLIALLAALTGSVGEVTVPGFYDNIPPMTKSEHERYQVISETLIRQNPELGDVRALAESFKARWREPSLTIHRVKNSGPPNSSVISRVATADLSIRLVPNQTTMTVQKALQTALAKAFDDLDSANQLTINFDNQAEPWLGDPNNQIFRILEEAIVEVWKLTSDKKRQSVLANKRSAKELRDNTNGLKSPRLSPVTSSTLSKGGAYPSQVTAKTLENRQSSQESISTQKPLYIREGGSIPAIRFLEQEFSAPAAHLPCGQASDSAHLDNERLRLLNLYNSREIFKRVFQELPFR</sequence>
<dbReference type="InterPro" id="IPR017149">
    <property type="entry name" value="GSH_degradosome_Dug2"/>
</dbReference>
<dbReference type="InterPro" id="IPR036322">
    <property type="entry name" value="WD40_repeat_dom_sf"/>
</dbReference>
<dbReference type="PIRSF" id="PIRSF037237">
    <property type="entry name" value="Peptidase_WD_repeats_DUG2"/>
    <property type="match status" value="1"/>
</dbReference>
<dbReference type="Gene3D" id="3.30.70.360">
    <property type="match status" value="1"/>
</dbReference>
<accession>A0ABR4AGH7</accession>
<organism evidence="8 9">
    <name type="scientific">Stereocaulon virgatum</name>
    <dbReference type="NCBI Taxonomy" id="373712"/>
    <lineage>
        <taxon>Eukaryota</taxon>
        <taxon>Fungi</taxon>
        <taxon>Dikarya</taxon>
        <taxon>Ascomycota</taxon>
        <taxon>Pezizomycotina</taxon>
        <taxon>Lecanoromycetes</taxon>
        <taxon>OSLEUM clade</taxon>
        <taxon>Lecanoromycetidae</taxon>
        <taxon>Lecanorales</taxon>
        <taxon>Lecanorineae</taxon>
        <taxon>Stereocaulaceae</taxon>
        <taxon>Stereocaulon</taxon>
    </lineage>
</organism>
<protein>
    <recommendedName>
        <fullName evidence="7">Peptidase M20 dimerisation domain-containing protein</fullName>
    </recommendedName>
</protein>
<dbReference type="PANTHER" id="PTHR43270">
    <property type="entry name" value="BETA-ALA-HIS DIPEPTIDASE"/>
    <property type="match status" value="1"/>
</dbReference>
<keyword evidence="2" id="KW-0645">Protease</keyword>
<evidence type="ECO:0000313" key="8">
    <source>
        <dbReference type="EMBL" id="KAL2044907.1"/>
    </source>
</evidence>
<dbReference type="SUPFAM" id="SSF50978">
    <property type="entry name" value="WD40 repeat-like"/>
    <property type="match status" value="1"/>
</dbReference>
<dbReference type="Proteomes" id="UP001590950">
    <property type="component" value="Unassembled WGS sequence"/>
</dbReference>
<dbReference type="InterPro" id="IPR002933">
    <property type="entry name" value="Peptidase_M20"/>
</dbReference>
<evidence type="ECO:0000313" key="9">
    <source>
        <dbReference type="Proteomes" id="UP001590950"/>
    </source>
</evidence>
<feature type="domain" description="Peptidase M20 dimerisation" evidence="7">
    <location>
        <begin position="602"/>
        <end position="754"/>
    </location>
</feature>
<comment type="similarity">
    <text evidence="1">Belongs to the peptidase M20A family.</text>
</comment>
<feature type="repeat" description="WD" evidence="5">
    <location>
        <begin position="92"/>
        <end position="133"/>
    </location>
</feature>
<dbReference type="EMBL" id="JBEFKJ010000008">
    <property type="protein sequence ID" value="KAL2044907.1"/>
    <property type="molecule type" value="Genomic_DNA"/>
</dbReference>
<keyword evidence="4" id="KW-0378">Hydrolase</keyword>
<dbReference type="InterPro" id="IPR015943">
    <property type="entry name" value="WD40/YVTN_repeat-like_dom_sf"/>
</dbReference>